<dbReference type="EMBL" id="QTSU01000001">
    <property type="protein sequence ID" value="RDZ28762.1"/>
    <property type="molecule type" value="Genomic_DNA"/>
</dbReference>
<feature type="domain" description="DUF6194" evidence="1">
    <location>
        <begin position="1"/>
        <end position="148"/>
    </location>
</feature>
<keyword evidence="3" id="KW-1185">Reference proteome</keyword>
<accession>A0A371K4G8</accession>
<organism evidence="2 3">
    <name type="scientific">Lysobacter silvisoli</name>
    <dbReference type="NCBI Taxonomy" id="2293254"/>
    <lineage>
        <taxon>Bacteria</taxon>
        <taxon>Pseudomonadati</taxon>
        <taxon>Pseudomonadota</taxon>
        <taxon>Gammaproteobacteria</taxon>
        <taxon>Lysobacterales</taxon>
        <taxon>Lysobacteraceae</taxon>
        <taxon>Lysobacter</taxon>
    </lineage>
</organism>
<dbReference type="Pfam" id="PF19694">
    <property type="entry name" value="DUF6194"/>
    <property type="match status" value="1"/>
</dbReference>
<comment type="caution">
    <text evidence="2">The sequence shown here is derived from an EMBL/GenBank/DDBJ whole genome shotgun (WGS) entry which is preliminary data.</text>
</comment>
<sequence>MTQDEIRAYLADHAAVRIQIAGPDDGSPELAWGDTFVYALDADGQARKMPFATIVIKDYDGFDTQSQLNRGGLYRVNLDIGKELFEESFGFAPREFDSHRDQFDFAELDQFFPHPVYGANGWISIIQPGTTTRATLEMLLDAAIARSNRHP</sequence>
<dbReference type="AlphaFoldDB" id="A0A371K4G8"/>
<name>A0A371K4G8_9GAMM</name>
<evidence type="ECO:0000313" key="3">
    <source>
        <dbReference type="Proteomes" id="UP000264492"/>
    </source>
</evidence>
<reference evidence="2 3" key="1">
    <citation type="submission" date="2018-08" db="EMBL/GenBank/DDBJ databases">
        <title>Lysobacter sp. zong2l5, whole genome shotgun sequence.</title>
        <authorList>
            <person name="Zhang X."/>
            <person name="Feng G."/>
            <person name="Zhu H."/>
        </authorList>
    </citation>
    <scope>NUCLEOTIDE SEQUENCE [LARGE SCALE GENOMIC DNA]</scope>
    <source>
        <strain evidence="3">zong2l5</strain>
    </source>
</reference>
<gene>
    <name evidence="2" type="ORF">DX914_06485</name>
</gene>
<evidence type="ECO:0000313" key="2">
    <source>
        <dbReference type="EMBL" id="RDZ28762.1"/>
    </source>
</evidence>
<proteinExistence type="predicted"/>
<dbReference type="InterPro" id="IPR045676">
    <property type="entry name" value="DUF6194"/>
</dbReference>
<evidence type="ECO:0000259" key="1">
    <source>
        <dbReference type="Pfam" id="PF19694"/>
    </source>
</evidence>
<dbReference type="RefSeq" id="WP_115858199.1">
    <property type="nucleotide sequence ID" value="NZ_QTSU01000001.1"/>
</dbReference>
<protein>
    <submittedName>
        <fullName evidence="2">Erythromycin esterase</fullName>
    </submittedName>
</protein>
<dbReference type="Proteomes" id="UP000264492">
    <property type="component" value="Unassembled WGS sequence"/>
</dbReference>
<dbReference type="OrthoDB" id="9783727at2"/>